<proteinExistence type="predicted"/>
<keyword evidence="2" id="KW-1185">Reference proteome</keyword>
<feature type="non-terminal residue" evidence="1">
    <location>
        <position position="61"/>
    </location>
</feature>
<evidence type="ECO:0000313" key="2">
    <source>
        <dbReference type="Proteomes" id="UP000479190"/>
    </source>
</evidence>
<name>A0A6H5J954_9HYME</name>
<reference evidence="1 2" key="1">
    <citation type="submission" date="2020-02" db="EMBL/GenBank/DDBJ databases">
        <authorList>
            <person name="Ferguson B K."/>
        </authorList>
    </citation>
    <scope>NUCLEOTIDE SEQUENCE [LARGE SCALE GENOMIC DNA]</scope>
</reference>
<sequence length="61" mass="6995">MLLSQNVGGILMISHRRTYELDFGGMYIHSPASWPAAARQQRLQAHVGKSRHLHWTRAIQN</sequence>
<gene>
    <name evidence="1" type="ORF">TBRA_LOCUS16688</name>
</gene>
<organism evidence="1 2">
    <name type="scientific">Trichogramma brassicae</name>
    <dbReference type="NCBI Taxonomy" id="86971"/>
    <lineage>
        <taxon>Eukaryota</taxon>
        <taxon>Metazoa</taxon>
        <taxon>Ecdysozoa</taxon>
        <taxon>Arthropoda</taxon>
        <taxon>Hexapoda</taxon>
        <taxon>Insecta</taxon>
        <taxon>Pterygota</taxon>
        <taxon>Neoptera</taxon>
        <taxon>Endopterygota</taxon>
        <taxon>Hymenoptera</taxon>
        <taxon>Apocrita</taxon>
        <taxon>Proctotrupomorpha</taxon>
        <taxon>Chalcidoidea</taxon>
        <taxon>Trichogrammatidae</taxon>
        <taxon>Trichogramma</taxon>
    </lineage>
</organism>
<dbReference type="EMBL" id="CADCXV010001532">
    <property type="protein sequence ID" value="CAB0045143.1"/>
    <property type="molecule type" value="Genomic_DNA"/>
</dbReference>
<dbReference type="AlphaFoldDB" id="A0A6H5J954"/>
<accession>A0A6H5J954</accession>
<protein>
    <submittedName>
        <fullName evidence="1">Uncharacterized protein</fullName>
    </submittedName>
</protein>
<evidence type="ECO:0000313" key="1">
    <source>
        <dbReference type="EMBL" id="CAB0045143.1"/>
    </source>
</evidence>
<dbReference type="Proteomes" id="UP000479190">
    <property type="component" value="Unassembled WGS sequence"/>
</dbReference>